<evidence type="ECO:0000256" key="1">
    <source>
        <dbReference type="SAM" id="SignalP"/>
    </source>
</evidence>
<gene>
    <name evidence="2" type="ORF">WJU22_14630</name>
</gene>
<dbReference type="RefSeq" id="WP_341838925.1">
    <property type="nucleotide sequence ID" value="NZ_CP149792.1"/>
</dbReference>
<dbReference type="EMBL" id="CP150096">
    <property type="protein sequence ID" value="WZN44133.1"/>
    <property type="molecule type" value="Genomic_DNA"/>
</dbReference>
<evidence type="ECO:0000313" key="3">
    <source>
        <dbReference type="Proteomes" id="UP001449657"/>
    </source>
</evidence>
<proteinExistence type="predicted"/>
<evidence type="ECO:0000313" key="2">
    <source>
        <dbReference type="EMBL" id="WZN44133.1"/>
    </source>
</evidence>
<keyword evidence="1" id="KW-0732">Signal</keyword>
<reference evidence="2 3" key="1">
    <citation type="submission" date="2024-03" db="EMBL/GenBank/DDBJ databases">
        <title>Chitinophaga caseinilytica sp. nov., a casein hydrolysing bacterium isolated from forest soil.</title>
        <authorList>
            <person name="Lee D.S."/>
            <person name="Han D.M."/>
            <person name="Baek J.H."/>
            <person name="Choi D.G."/>
            <person name="Jeon J.H."/>
            <person name="Jeon C.O."/>
        </authorList>
    </citation>
    <scope>NUCLEOTIDE SEQUENCE [LARGE SCALE GENOMIC DNA]</scope>
    <source>
        <strain evidence="2 3">KACC 19118</strain>
    </source>
</reference>
<organism evidence="2 3">
    <name type="scientific">Chitinophaga caseinilytica</name>
    <dbReference type="NCBI Taxonomy" id="2267521"/>
    <lineage>
        <taxon>Bacteria</taxon>
        <taxon>Pseudomonadati</taxon>
        <taxon>Bacteroidota</taxon>
        <taxon>Chitinophagia</taxon>
        <taxon>Chitinophagales</taxon>
        <taxon>Chitinophagaceae</taxon>
        <taxon>Chitinophaga</taxon>
    </lineage>
</organism>
<accession>A0ABZ2YXU2</accession>
<keyword evidence="3" id="KW-1185">Reference proteome</keyword>
<dbReference type="Proteomes" id="UP001449657">
    <property type="component" value="Chromosome"/>
</dbReference>
<feature type="signal peptide" evidence="1">
    <location>
        <begin position="1"/>
        <end position="20"/>
    </location>
</feature>
<sequence length="409" mass="46621">MIKRAVVSICCLLMLQQAVAQPVMDSTGISRKALEYYLSRAVTMAEFLAVDPYGNDGPYPNKEDDIRLIRNIGAKFIGRAIYRWGHETDLGNADFLAKAQALMRRVHANDPEVIFQAAVFEAISRQTDSLTVPEWTFQAMGLPVEHRRFRYADMLNTNGKFVDHWGKGRSVPDITRTESQLWLMFLCGTYIRLGCEALHMGQVNLMAMADRDWAAWDGFLQKLRAFARKGSRRGWVLLDAHTPHGGMVAGGRSLLDFNSFPLRIKPVVDKPQQGVLQVGYLDALYGRSKGCVTPSGWQCASLPYLVEFDNFGISRTPGVADTTSHYIWGYDEISWFYLQPESYRNQWLRYAYDWLKKTDSNGFLQMPIARVVTIERGKGMIRNRGNTRSPQCPDGLNVEETVRRIWRTR</sequence>
<feature type="chain" id="PRO_5045978072" evidence="1">
    <location>
        <begin position="21"/>
        <end position="409"/>
    </location>
</feature>
<protein>
    <submittedName>
        <fullName evidence="2">Uncharacterized protein</fullName>
    </submittedName>
</protein>
<name>A0ABZ2YXU2_9BACT</name>